<sequence length="139" mass="15314">MKKLLKRILSILVGFQGLSGLAGGFGLMLDPTGESLGIPQRWLANSMFDTYFIPGVILFVVLGIFPMICYAGLWKQKSWAISGSFVTGVALVIWIVVEIYMIGYQSKPPLQLIYGVTGVLITLVSWIRMVDRPETTSTP</sequence>
<organism evidence="2 3">
    <name type="scientific">Rhodohalobacter sulfatireducens</name>
    <dbReference type="NCBI Taxonomy" id="2911366"/>
    <lineage>
        <taxon>Bacteria</taxon>
        <taxon>Pseudomonadati</taxon>
        <taxon>Balneolota</taxon>
        <taxon>Balneolia</taxon>
        <taxon>Balneolales</taxon>
        <taxon>Balneolaceae</taxon>
        <taxon>Rhodohalobacter</taxon>
    </lineage>
</organism>
<keyword evidence="1" id="KW-1133">Transmembrane helix</keyword>
<dbReference type="RefSeq" id="WP_237852180.1">
    <property type="nucleotide sequence ID" value="NZ_JAKLWS010000001.1"/>
</dbReference>
<dbReference type="Proteomes" id="UP001165366">
    <property type="component" value="Unassembled WGS sequence"/>
</dbReference>
<reference evidence="2" key="1">
    <citation type="submission" date="2022-01" db="EMBL/GenBank/DDBJ databases">
        <authorList>
            <person name="Wang Y."/>
        </authorList>
    </citation>
    <scope>NUCLEOTIDE SEQUENCE</scope>
    <source>
        <strain evidence="2">WB101</strain>
    </source>
</reference>
<accession>A0ABS9K906</accession>
<protein>
    <submittedName>
        <fullName evidence="2">Uncharacterized protein</fullName>
    </submittedName>
</protein>
<evidence type="ECO:0000256" key="1">
    <source>
        <dbReference type="SAM" id="Phobius"/>
    </source>
</evidence>
<comment type="caution">
    <text evidence="2">The sequence shown here is derived from an EMBL/GenBank/DDBJ whole genome shotgun (WGS) entry which is preliminary data.</text>
</comment>
<feature type="transmembrane region" description="Helical" evidence="1">
    <location>
        <begin position="109"/>
        <end position="127"/>
    </location>
</feature>
<dbReference type="EMBL" id="JAKLWS010000001">
    <property type="protein sequence ID" value="MCG2587342.1"/>
    <property type="molecule type" value="Genomic_DNA"/>
</dbReference>
<name>A0ABS9K906_9BACT</name>
<keyword evidence="1" id="KW-0472">Membrane</keyword>
<feature type="transmembrane region" description="Helical" evidence="1">
    <location>
        <begin position="85"/>
        <end position="103"/>
    </location>
</feature>
<evidence type="ECO:0000313" key="2">
    <source>
        <dbReference type="EMBL" id="MCG2587342.1"/>
    </source>
</evidence>
<proteinExistence type="predicted"/>
<evidence type="ECO:0000313" key="3">
    <source>
        <dbReference type="Proteomes" id="UP001165366"/>
    </source>
</evidence>
<reference evidence="2" key="2">
    <citation type="submission" date="2024-05" db="EMBL/GenBank/DDBJ databases">
        <title>Rhodohalobacter halophilus gen. nov., sp. nov., a moderately halophilic member of the family Balneolaceae.</title>
        <authorList>
            <person name="Xia J."/>
        </authorList>
    </citation>
    <scope>NUCLEOTIDE SEQUENCE</scope>
    <source>
        <strain evidence="2">WB101</strain>
    </source>
</reference>
<gene>
    <name evidence="2" type="ORF">L6773_02105</name>
</gene>
<keyword evidence="3" id="KW-1185">Reference proteome</keyword>
<feature type="transmembrane region" description="Helical" evidence="1">
    <location>
        <begin position="51"/>
        <end position="73"/>
    </location>
</feature>
<keyword evidence="1" id="KW-0812">Transmembrane</keyword>